<accession>A0A1V0BD68</accession>
<keyword evidence="4" id="KW-0067">ATP-binding</keyword>
<keyword evidence="7" id="KW-1133">Transmembrane helix</keyword>
<evidence type="ECO:0000256" key="7">
    <source>
        <dbReference type="PROSITE-ProRule" id="PRU00244"/>
    </source>
</evidence>
<evidence type="ECO:0000256" key="5">
    <source>
        <dbReference type="ARBA" id="ARBA00059827"/>
    </source>
</evidence>
<organism evidence="10 11">
    <name type="scientific">Comamonas kerstersii</name>
    <dbReference type="NCBI Taxonomy" id="225992"/>
    <lineage>
        <taxon>Bacteria</taxon>
        <taxon>Pseudomonadati</taxon>
        <taxon>Pseudomonadota</taxon>
        <taxon>Betaproteobacteria</taxon>
        <taxon>Burkholderiales</taxon>
        <taxon>Comamonadaceae</taxon>
        <taxon>Comamonas</taxon>
    </lineage>
</organism>
<dbReference type="InterPro" id="IPR013767">
    <property type="entry name" value="PAS_fold"/>
</dbReference>
<evidence type="ECO:0000256" key="1">
    <source>
        <dbReference type="ARBA" id="ARBA00022679"/>
    </source>
</evidence>
<feature type="domain" description="MHYT" evidence="9">
    <location>
        <begin position="15"/>
        <end position="233"/>
    </location>
</feature>
<feature type="transmembrane region" description="Helical" evidence="7">
    <location>
        <begin position="137"/>
        <end position="157"/>
    </location>
</feature>
<dbReference type="Pfam" id="PF03707">
    <property type="entry name" value="MHYT"/>
    <property type="match status" value="1"/>
</dbReference>
<dbReference type="OrthoDB" id="9816309at2"/>
<keyword evidence="2" id="KW-0547">Nucleotide-binding</keyword>
<dbReference type="SMART" id="SM00091">
    <property type="entry name" value="PAS"/>
    <property type="match status" value="1"/>
</dbReference>
<evidence type="ECO:0000256" key="2">
    <source>
        <dbReference type="ARBA" id="ARBA00022741"/>
    </source>
</evidence>
<dbReference type="GO" id="GO:0005524">
    <property type="term" value="F:ATP binding"/>
    <property type="evidence" value="ECO:0007669"/>
    <property type="project" value="UniProtKB-KW"/>
</dbReference>
<dbReference type="KEGG" id="cke:B5M06_05985"/>
<feature type="transmembrane region" description="Helical" evidence="7">
    <location>
        <begin position="20"/>
        <end position="39"/>
    </location>
</feature>
<evidence type="ECO:0000313" key="11">
    <source>
        <dbReference type="Proteomes" id="UP000242792"/>
    </source>
</evidence>
<dbReference type="GO" id="GO:0016020">
    <property type="term" value="C:membrane"/>
    <property type="evidence" value="ECO:0007669"/>
    <property type="project" value="UniProtKB-UniRule"/>
</dbReference>
<dbReference type="Gene3D" id="3.30.450.20">
    <property type="entry name" value="PAS domain"/>
    <property type="match status" value="1"/>
</dbReference>
<comment type="function">
    <text evidence="5">Putative oxygen sensor; modulates the activity of FixJ, a transcriptional activator of nitrogen fixation fixK gene. FixL probably acts as a kinase that phosphorylates FixJ.</text>
</comment>
<dbReference type="InterPro" id="IPR000014">
    <property type="entry name" value="PAS"/>
</dbReference>
<evidence type="ECO:0000313" key="10">
    <source>
        <dbReference type="EMBL" id="AQZ97879.1"/>
    </source>
</evidence>
<dbReference type="EMBL" id="CP020121">
    <property type="protein sequence ID" value="AQZ97879.1"/>
    <property type="molecule type" value="Genomic_DNA"/>
</dbReference>
<dbReference type="SUPFAM" id="SSF55785">
    <property type="entry name" value="PYP-like sensor domain (PAS domain)"/>
    <property type="match status" value="1"/>
</dbReference>
<dbReference type="PANTHER" id="PTHR31600:SF2">
    <property type="entry name" value="GAMETE ENRICHED GENE 10 PROTEIN-RELATED"/>
    <property type="match status" value="1"/>
</dbReference>
<dbReference type="GO" id="GO:0016301">
    <property type="term" value="F:kinase activity"/>
    <property type="evidence" value="ECO:0007669"/>
    <property type="project" value="UniProtKB-KW"/>
</dbReference>
<dbReference type="NCBIfam" id="TIGR00229">
    <property type="entry name" value="sensory_box"/>
    <property type="match status" value="1"/>
</dbReference>
<dbReference type="PANTHER" id="PTHR31600">
    <property type="entry name" value="TINY MACROCYSTS PROTEIN B-RELATED"/>
    <property type="match status" value="1"/>
</dbReference>
<feature type="transmembrane region" description="Helical" evidence="7">
    <location>
        <begin position="97"/>
        <end position="125"/>
    </location>
</feature>
<feature type="transmembrane region" description="Helical" evidence="7">
    <location>
        <begin position="51"/>
        <end position="77"/>
    </location>
</feature>
<evidence type="ECO:0000256" key="6">
    <source>
        <dbReference type="ARBA" id="ARBA00070616"/>
    </source>
</evidence>
<dbReference type="RefSeq" id="WP_054065814.1">
    <property type="nucleotide sequence ID" value="NZ_CP020121.1"/>
</dbReference>
<evidence type="ECO:0000256" key="4">
    <source>
        <dbReference type="ARBA" id="ARBA00022840"/>
    </source>
</evidence>
<evidence type="ECO:0000256" key="3">
    <source>
        <dbReference type="ARBA" id="ARBA00022777"/>
    </source>
</evidence>
<dbReference type="Pfam" id="PF00989">
    <property type="entry name" value="PAS"/>
    <property type="match status" value="1"/>
</dbReference>
<dbReference type="FunFam" id="3.30.450.20:FF:000060">
    <property type="entry name" value="Sensor protein FixL"/>
    <property type="match status" value="1"/>
</dbReference>
<keyword evidence="1" id="KW-0808">Transferase</keyword>
<protein>
    <recommendedName>
        <fullName evidence="6">Sensor protein FixL</fullName>
    </recommendedName>
</protein>
<keyword evidence="7" id="KW-0812">Transmembrane</keyword>
<sequence>MSDDLTYVHMQWEWMDPQLVVISILVALVTAMLAVHVCTRAQWTAPGPRRTGMAAAGVLLLGGGIWSMHFIGMQAFTPCAAGTFSILHSALSALPSLLAAGVVVHTLLLALGLGLAMALFSVVLYRRMQSVGARPMLITLVSGGVMGATTASMHYIAMDAIYILVGQGDSEAGATQVHWTALTSAAAWALLVGTVLLVLHMLMRSRQLFLEIRRNEARLRALVDTAVDGIIMIESDGRISAFNPAAERLLGWTEQEVLGRNVSMLMPMPHQQAHDGYLQRHISTGHTNIIGAGREVQALHKNGALIDVRLAVGRAICAGMRCVFSKFSSI</sequence>
<dbReference type="CDD" id="cd00130">
    <property type="entry name" value="PAS"/>
    <property type="match status" value="1"/>
</dbReference>
<dbReference type="InterPro" id="IPR035965">
    <property type="entry name" value="PAS-like_dom_sf"/>
</dbReference>
<dbReference type="InterPro" id="IPR052994">
    <property type="entry name" value="Tiny_macrocysts_regulators"/>
</dbReference>
<evidence type="ECO:0000259" key="8">
    <source>
        <dbReference type="PROSITE" id="PS50112"/>
    </source>
</evidence>
<dbReference type="GO" id="GO:0006355">
    <property type="term" value="P:regulation of DNA-templated transcription"/>
    <property type="evidence" value="ECO:0007669"/>
    <property type="project" value="InterPro"/>
</dbReference>
<dbReference type="InterPro" id="IPR005330">
    <property type="entry name" value="MHYT_dom"/>
</dbReference>
<dbReference type="GeneID" id="83038870"/>
<keyword evidence="7" id="KW-0472">Membrane</keyword>
<feature type="domain" description="PAS" evidence="8">
    <location>
        <begin position="215"/>
        <end position="285"/>
    </location>
</feature>
<proteinExistence type="predicted"/>
<dbReference type="Proteomes" id="UP000242792">
    <property type="component" value="Chromosome"/>
</dbReference>
<reference evidence="10 11" key="1">
    <citation type="submission" date="2017-03" db="EMBL/GenBank/DDBJ databases">
        <title>Rapid Whole Genome Sequencing of Comamonas kerstersii Causing Continuous ambulatory Peritoneal Dialysis-Associated Peritonitis.</title>
        <authorList>
            <person name="Zheng B."/>
        </authorList>
    </citation>
    <scope>NUCLEOTIDE SEQUENCE [LARGE SCALE GENOMIC DNA]</scope>
    <source>
        <strain evidence="10 11">8943</strain>
    </source>
</reference>
<name>A0A1V0BD68_9BURK</name>
<evidence type="ECO:0000259" key="9">
    <source>
        <dbReference type="PROSITE" id="PS50924"/>
    </source>
</evidence>
<keyword evidence="3" id="KW-0418">Kinase</keyword>
<feature type="transmembrane region" description="Helical" evidence="7">
    <location>
        <begin position="177"/>
        <end position="199"/>
    </location>
</feature>
<dbReference type="AlphaFoldDB" id="A0A1V0BD68"/>
<dbReference type="PROSITE" id="PS50112">
    <property type="entry name" value="PAS"/>
    <property type="match status" value="1"/>
</dbReference>
<dbReference type="PROSITE" id="PS50924">
    <property type="entry name" value="MHYT"/>
    <property type="match status" value="1"/>
</dbReference>
<gene>
    <name evidence="10" type="ORF">B5M06_05985</name>
</gene>
<comment type="caution">
    <text evidence="7">Lacks conserved residue(s) required for the propagation of feature annotation.</text>
</comment>